<dbReference type="AlphaFoldDB" id="A0A0A9BV36"/>
<dbReference type="EMBL" id="GBRH01230739">
    <property type="protein sequence ID" value="JAD67156.1"/>
    <property type="molecule type" value="Transcribed_RNA"/>
</dbReference>
<evidence type="ECO:0000313" key="2">
    <source>
        <dbReference type="EMBL" id="JAD67156.1"/>
    </source>
</evidence>
<accession>A0A0A9BV36</accession>
<protein>
    <submittedName>
        <fullName evidence="2">Uncharacterized protein</fullName>
    </submittedName>
</protein>
<keyword evidence="1" id="KW-0472">Membrane</keyword>
<sequence length="31" mass="3635">MCNWMEVTFIGVLLPVPVWVSWMTGRLILSR</sequence>
<organism evidence="2">
    <name type="scientific">Arundo donax</name>
    <name type="common">Giant reed</name>
    <name type="synonym">Donax arundinaceus</name>
    <dbReference type="NCBI Taxonomy" id="35708"/>
    <lineage>
        <taxon>Eukaryota</taxon>
        <taxon>Viridiplantae</taxon>
        <taxon>Streptophyta</taxon>
        <taxon>Embryophyta</taxon>
        <taxon>Tracheophyta</taxon>
        <taxon>Spermatophyta</taxon>
        <taxon>Magnoliopsida</taxon>
        <taxon>Liliopsida</taxon>
        <taxon>Poales</taxon>
        <taxon>Poaceae</taxon>
        <taxon>PACMAD clade</taxon>
        <taxon>Arundinoideae</taxon>
        <taxon>Arundineae</taxon>
        <taxon>Arundo</taxon>
    </lineage>
</organism>
<name>A0A0A9BV36_ARUDO</name>
<proteinExistence type="predicted"/>
<keyword evidence="1" id="KW-0812">Transmembrane</keyword>
<reference evidence="2" key="1">
    <citation type="submission" date="2014-09" db="EMBL/GenBank/DDBJ databases">
        <authorList>
            <person name="Magalhaes I.L.F."/>
            <person name="Oliveira U."/>
            <person name="Santos F.R."/>
            <person name="Vidigal T.H.D.A."/>
            <person name="Brescovit A.D."/>
            <person name="Santos A.J."/>
        </authorList>
    </citation>
    <scope>NUCLEOTIDE SEQUENCE</scope>
    <source>
        <tissue evidence="2">Shoot tissue taken approximately 20 cm above the soil surface</tissue>
    </source>
</reference>
<evidence type="ECO:0000256" key="1">
    <source>
        <dbReference type="SAM" id="Phobius"/>
    </source>
</evidence>
<reference evidence="2" key="2">
    <citation type="journal article" date="2015" name="Data Brief">
        <title>Shoot transcriptome of the giant reed, Arundo donax.</title>
        <authorList>
            <person name="Barrero R.A."/>
            <person name="Guerrero F.D."/>
            <person name="Moolhuijzen P."/>
            <person name="Goolsby J.A."/>
            <person name="Tidwell J."/>
            <person name="Bellgard S.E."/>
            <person name="Bellgard M.I."/>
        </authorList>
    </citation>
    <scope>NUCLEOTIDE SEQUENCE</scope>
    <source>
        <tissue evidence="2">Shoot tissue taken approximately 20 cm above the soil surface</tissue>
    </source>
</reference>
<keyword evidence="1" id="KW-1133">Transmembrane helix</keyword>
<feature type="transmembrane region" description="Helical" evidence="1">
    <location>
        <begin position="6"/>
        <end position="29"/>
    </location>
</feature>